<accession>A0A172ZIT4</accession>
<keyword evidence="2" id="KW-1185">Reference proteome</keyword>
<dbReference type="AlphaFoldDB" id="A0A172ZIT4"/>
<gene>
    <name evidence="1" type="ORF">AR543_15055</name>
</gene>
<proteinExistence type="predicted"/>
<dbReference type="KEGG" id="pbv:AR543_15055"/>
<organism evidence="1 2">
    <name type="scientific">Paenibacillus bovis</name>
    <dbReference type="NCBI Taxonomy" id="1616788"/>
    <lineage>
        <taxon>Bacteria</taxon>
        <taxon>Bacillati</taxon>
        <taxon>Bacillota</taxon>
        <taxon>Bacilli</taxon>
        <taxon>Bacillales</taxon>
        <taxon>Paenibacillaceae</taxon>
        <taxon>Paenibacillus</taxon>
    </lineage>
</organism>
<name>A0A172ZIT4_9BACL</name>
<dbReference type="EMBL" id="CP013023">
    <property type="protein sequence ID" value="ANF97187.1"/>
    <property type="molecule type" value="Genomic_DNA"/>
</dbReference>
<evidence type="ECO:0000313" key="2">
    <source>
        <dbReference type="Proteomes" id="UP000078148"/>
    </source>
</evidence>
<sequence>MFYFIYKEFTEEWYYESDENGIVLRQIVKQEGKNSKLSNQRDSQFYMAEHPIDLADSMLDPLQKADFENEWVKLNADYMSEWEQTKKENVVGQEVKAVIEVIYPQGIIVRLNHTKYPGLASYDEFAQNAQVKNIYPDIEMIATISGYDDSNGWIKLKNARLPIE</sequence>
<reference evidence="1 2" key="2">
    <citation type="journal article" date="2016" name="Int. J. Syst. Evol. Microbiol.">
        <title>Paenibacillus bovis sp. nov., isolated from raw yak (Bos grunniens) milk.</title>
        <authorList>
            <person name="Gao C."/>
            <person name="Han J."/>
            <person name="Liu Z."/>
            <person name="Xu X."/>
            <person name="Hang F."/>
            <person name="Wu Z."/>
        </authorList>
    </citation>
    <scope>NUCLEOTIDE SEQUENCE [LARGE SCALE GENOMIC DNA]</scope>
    <source>
        <strain evidence="1 2">BD3526</strain>
    </source>
</reference>
<evidence type="ECO:0000313" key="1">
    <source>
        <dbReference type="EMBL" id="ANF97187.1"/>
    </source>
</evidence>
<protein>
    <recommendedName>
        <fullName evidence="3">S1 motif domain-containing protein</fullName>
    </recommendedName>
</protein>
<reference evidence="2" key="1">
    <citation type="submission" date="2015-10" db="EMBL/GenBank/DDBJ databases">
        <title>Genome of Paenibacillus bovis sp. nov.</title>
        <authorList>
            <person name="Wu Z."/>
            <person name="Gao C."/>
            <person name="Liu Z."/>
            <person name="Zheng H."/>
        </authorList>
    </citation>
    <scope>NUCLEOTIDE SEQUENCE [LARGE SCALE GENOMIC DNA]</scope>
    <source>
        <strain evidence="2">BD3526</strain>
    </source>
</reference>
<dbReference type="Proteomes" id="UP000078148">
    <property type="component" value="Chromosome"/>
</dbReference>
<evidence type="ECO:0008006" key="3">
    <source>
        <dbReference type="Google" id="ProtNLM"/>
    </source>
</evidence>